<dbReference type="PROSITE" id="PS51279">
    <property type="entry name" value="BCNT_C"/>
    <property type="match status" value="1"/>
</dbReference>
<dbReference type="Pfam" id="PF07572">
    <property type="entry name" value="BCNT"/>
    <property type="match status" value="1"/>
</dbReference>
<proteinExistence type="predicted"/>
<evidence type="ECO:0000313" key="4">
    <source>
        <dbReference type="Proteomes" id="UP001314263"/>
    </source>
</evidence>
<evidence type="ECO:0000259" key="2">
    <source>
        <dbReference type="PROSITE" id="PS51279"/>
    </source>
</evidence>
<name>A0AAV1IL59_9CHLO</name>
<protein>
    <recommendedName>
        <fullName evidence="2">BCNT-C domain-containing protein</fullName>
    </recommendedName>
</protein>
<feature type="compositionally biased region" description="Polar residues" evidence="1">
    <location>
        <begin position="157"/>
        <end position="169"/>
    </location>
</feature>
<feature type="compositionally biased region" description="Acidic residues" evidence="1">
    <location>
        <begin position="11"/>
        <end position="20"/>
    </location>
</feature>
<evidence type="ECO:0000313" key="3">
    <source>
        <dbReference type="EMBL" id="CAK0788003.1"/>
    </source>
</evidence>
<feature type="compositionally biased region" description="Basic and acidic residues" evidence="1">
    <location>
        <begin position="21"/>
        <end position="34"/>
    </location>
</feature>
<comment type="caution">
    <text evidence="3">The sequence shown here is derived from an EMBL/GenBank/DDBJ whole genome shotgun (WGS) entry which is preliminary data.</text>
</comment>
<dbReference type="Proteomes" id="UP001314263">
    <property type="component" value="Unassembled WGS sequence"/>
</dbReference>
<dbReference type="PANTHER" id="PTHR48295">
    <property type="entry name" value="CRANIOFACIAL DEVELOPMENT PROTEIN 1"/>
    <property type="match status" value="1"/>
</dbReference>
<keyword evidence="4" id="KW-1185">Reference proteome</keyword>
<dbReference type="InterPro" id="IPR011421">
    <property type="entry name" value="BCNT-C"/>
</dbReference>
<dbReference type="InterPro" id="IPR027124">
    <property type="entry name" value="Swc5/CFDP1/2"/>
</dbReference>
<feature type="region of interest" description="Disordered" evidence="1">
    <location>
        <begin position="143"/>
        <end position="174"/>
    </location>
</feature>
<evidence type="ECO:0000256" key="1">
    <source>
        <dbReference type="SAM" id="MobiDB-lite"/>
    </source>
</evidence>
<feature type="region of interest" description="Disordered" evidence="1">
    <location>
        <begin position="1"/>
        <end position="119"/>
    </location>
</feature>
<sequence>MADIINAPDLPSEDEDDTDYDPSRDADKGDETRAKPKLGLKGRNKRLAGDTSEQSDGEEGDVAQEPKFSKAAAKRAKVEELWESMSGGGGKQKQGLGDSGSTAVGEPQGSKPAAGINWGSLCRPIRRAAAPEDKNRSWMLQLGLTGKKGGPGDKTTCLSQEHSSCTPKQEPQGIGAANGVQIAGRVEAKASPDNHSQEKSTAAAALAAAKAAVSSAGHGQVAITETRRFAGKDIQVTKQVAVADAAAQAEADAARRNKAGLDSVLASLQAAKKVNVLDKSRSDWRDFKTSDAKVDDELEAYKKSNDKYLDKVDFLKRAELREYEKERDARLGGDIRSRGRL</sequence>
<dbReference type="AlphaFoldDB" id="A0AAV1IL59"/>
<gene>
    <name evidence="3" type="ORF">CVIRNUC_011225</name>
</gene>
<organism evidence="3 4">
    <name type="scientific">Coccomyxa viridis</name>
    <dbReference type="NCBI Taxonomy" id="1274662"/>
    <lineage>
        <taxon>Eukaryota</taxon>
        <taxon>Viridiplantae</taxon>
        <taxon>Chlorophyta</taxon>
        <taxon>core chlorophytes</taxon>
        <taxon>Trebouxiophyceae</taxon>
        <taxon>Trebouxiophyceae incertae sedis</taxon>
        <taxon>Coccomyxaceae</taxon>
        <taxon>Coccomyxa</taxon>
    </lineage>
</organism>
<feature type="compositionally biased region" description="Basic residues" evidence="1">
    <location>
        <begin position="35"/>
        <end position="46"/>
    </location>
</feature>
<feature type="compositionally biased region" description="Acidic residues" evidence="1">
    <location>
        <begin position="53"/>
        <end position="62"/>
    </location>
</feature>
<dbReference type="PANTHER" id="PTHR48295:SF1">
    <property type="entry name" value="SWR1-COMPLEX PROTEIN 5"/>
    <property type="match status" value="1"/>
</dbReference>
<accession>A0AAV1IL59</accession>
<dbReference type="EMBL" id="CAUYUE010000018">
    <property type="protein sequence ID" value="CAK0788003.1"/>
    <property type="molecule type" value="Genomic_DNA"/>
</dbReference>
<feature type="domain" description="BCNT-C" evidence="2">
    <location>
        <begin position="255"/>
        <end position="336"/>
    </location>
</feature>
<reference evidence="3 4" key="1">
    <citation type="submission" date="2023-10" db="EMBL/GenBank/DDBJ databases">
        <authorList>
            <person name="Maclean D."/>
            <person name="Macfadyen A."/>
        </authorList>
    </citation>
    <scope>NUCLEOTIDE SEQUENCE [LARGE SCALE GENOMIC DNA]</scope>
</reference>